<evidence type="ECO:0000256" key="4">
    <source>
        <dbReference type="ARBA" id="ARBA00022452"/>
    </source>
</evidence>
<dbReference type="Gene3D" id="2.40.160.10">
    <property type="entry name" value="Porin"/>
    <property type="match status" value="1"/>
</dbReference>
<dbReference type="PANTHER" id="PTHR34501">
    <property type="entry name" value="PROTEIN YDDL-RELATED"/>
    <property type="match status" value="1"/>
</dbReference>
<comment type="subcellular location">
    <subcellularLocation>
        <location evidence="1">Cell outer membrane</location>
        <topology evidence="1">Multi-pass membrane protein</topology>
    </subcellularLocation>
</comment>
<evidence type="ECO:0000259" key="11">
    <source>
        <dbReference type="Pfam" id="PF13609"/>
    </source>
</evidence>
<dbReference type="InterPro" id="IPR033900">
    <property type="entry name" value="Gram_neg_porin_domain"/>
</dbReference>
<dbReference type="RefSeq" id="WP_125745320.1">
    <property type="nucleotide sequence ID" value="NZ_QDKN01000001.1"/>
</dbReference>
<evidence type="ECO:0000256" key="1">
    <source>
        <dbReference type="ARBA" id="ARBA00004571"/>
    </source>
</evidence>
<evidence type="ECO:0000256" key="10">
    <source>
        <dbReference type="ARBA" id="ARBA00023237"/>
    </source>
</evidence>
<dbReference type="Proteomes" id="UP001318401">
    <property type="component" value="Unassembled WGS sequence"/>
</dbReference>
<evidence type="ECO:0000256" key="2">
    <source>
        <dbReference type="ARBA" id="ARBA00011233"/>
    </source>
</evidence>
<keyword evidence="5" id="KW-0812">Transmembrane</keyword>
<keyword evidence="10" id="KW-0998">Cell outer membrane</keyword>
<protein>
    <recommendedName>
        <fullName evidence="11">Porin domain-containing protein</fullName>
    </recommendedName>
</protein>
<name>A0ABX2B4K5_9GAMM</name>
<evidence type="ECO:0000256" key="5">
    <source>
        <dbReference type="ARBA" id="ARBA00022692"/>
    </source>
</evidence>
<evidence type="ECO:0000256" key="3">
    <source>
        <dbReference type="ARBA" id="ARBA00022448"/>
    </source>
</evidence>
<evidence type="ECO:0000313" key="12">
    <source>
        <dbReference type="EMBL" id="NPT29035.1"/>
    </source>
</evidence>
<comment type="caution">
    <text evidence="12">The sequence shown here is derived from an EMBL/GenBank/DDBJ whole genome shotgun (WGS) entry which is preliminary data.</text>
</comment>
<organism evidence="12 13">
    <name type="scientific">Vreelandella venusta</name>
    <dbReference type="NCBI Taxonomy" id="44935"/>
    <lineage>
        <taxon>Bacteria</taxon>
        <taxon>Pseudomonadati</taxon>
        <taxon>Pseudomonadota</taxon>
        <taxon>Gammaproteobacteria</taxon>
        <taxon>Oceanospirillales</taxon>
        <taxon>Halomonadaceae</taxon>
        <taxon>Vreelandella</taxon>
    </lineage>
</organism>
<dbReference type="EMBL" id="QDKN01000001">
    <property type="protein sequence ID" value="NPT29035.1"/>
    <property type="molecule type" value="Genomic_DNA"/>
</dbReference>
<evidence type="ECO:0000256" key="9">
    <source>
        <dbReference type="ARBA" id="ARBA00023136"/>
    </source>
</evidence>
<dbReference type="SUPFAM" id="SSF56935">
    <property type="entry name" value="Porins"/>
    <property type="match status" value="1"/>
</dbReference>
<keyword evidence="7" id="KW-0406">Ion transport</keyword>
<dbReference type="InterPro" id="IPR050298">
    <property type="entry name" value="Gram-neg_bact_OMP"/>
</dbReference>
<accession>A0ABX2B4K5</accession>
<dbReference type="CDD" id="cd00342">
    <property type="entry name" value="gram_neg_porins"/>
    <property type="match status" value="1"/>
</dbReference>
<keyword evidence="9" id="KW-0472">Membrane</keyword>
<keyword evidence="4" id="KW-1134">Transmembrane beta strand</keyword>
<evidence type="ECO:0000256" key="8">
    <source>
        <dbReference type="ARBA" id="ARBA00023114"/>
    </source>
</evidence>
<proteinExistence type="predicted"/>
<reference evidence="12 13" key="1">
    <citation type="submission" date="2018-04" db="EMBL/GenBank/DDBJ databases">
        <authorList>
            <person name="Li G."/>
            <person name="Du W."/>
            <person name="Bai Y."/>
        </authorList>
    </citation>
    <scope>NUCLEOTIDE SEQUENCE [LARGE SCALE GENOMIC DNA]</scope>
    <source>
        <strain evidence="12 13">YYYZ-3</strain>
    </source>
</reference>
<evidence type="ECO:0000313" key="13">
    <source>
        <dbReference type="Proteomes" id="UP001318401"/>
    </source>
</evidence>
<evidence type="ECO:0000256" key="7">
    <source>
        <dbReference type="ARBA" id="ARBA00023065"/>
    </source>
</evidence>
<gene>
    <name evidence="12" type="ORF">DDR56_00355</name>
</gene>
<sequence length="361" mass="41054">MDRGSEYQSAAAHLFLSEKIMRKLLLALPFVSGYACADIKVSGILDIAYEVATSGGETVERFTGAGLSANRVQLKIQENLSDDISILGIYEAMYRPHSDDDIGQREAFAQITSQRFGTLSIGRQDTPSANAYGYADPLFGNEYSLVNNVAVFYAPWREDRSLMYISPRIEGFQFRGMATQGERDGSRNGRVYSISLDYWNDSPWYFSIAMDRKYQRNLWDRDTIEQSTDIYLTSVYSIENTDFTAILHRYSGYYAYAPWVDFESSGNDLQLGIRHNFGNKHNIAASLIYKNDDNNDALSDAAGINLGYIYNYRQNIDLYGVYGYIHHQSNTDIRYPISWNLDSPLTDENPQGVQLGFRLKF</sequence>
<dbReference type="PANTHER" id="PTHR34501:SF9">
    <property type="entry name" value="MAJOR OUTER MEMBRANE PROTEIN P.IA"/>
    <property type="match status" value="1"/>
</dbReference>
<keyword evidence="13" id="KW-1185">Reference proteome</keyword>
<comment type="subunit">
    <text evidence="2">Homotrimer.</text>
</comment>
<feature type="domain" description="Porin" evidence="11">
    <location>
        <begin position="26"/>
        <end position="326"/>
    </location>
</feature>
<evidence type="ECO:0000256" key="6">
    <source>
        <dbReference type="ARBA" id="ARBA00022729"/>
    </source>
</evidence>
<keyword evidence="6" id="KW-0732">Signal</keyword>
<keyword evidence="3" id="KW-0813">Transport</keyword>
<keyword evidence="8" id="KW-0626">Porin</keyword>
<dbReference type="InterPro" id="IPR023614">
    <property type="entry name" value="Porin_dom_sf"/>
</dbReference>
<dbReference type="Pfam" id="PF13609">
    <property type="entry name" value="Porin_4"/>
    <property type="match status" value="1"/>
</dbReference>